<organism evidence="2 3">
    <name type="scientific">Azospirillum cavernae</name>
    <dbReference type="NCBI Taxonomy" id="2320860"/>
    <lineage>
        <taxon>Bacteria</taxon>
        <taxon>Pseudomonadati</taxon>
        <taxon>Pseudomonadota</taxon>
        <taxon>Alphaproteobacteria</taxon>
        <taxon>Rhodospirillales</taxon>
        <taxon>Azospirillaceae</taxon>
        <taxon>Azospirillum</taxon>
    </lineage>
</organism>
<sequence>MGAPVFDALRLRDGTRLRWARWRTADAPRATILVLTGRAEFIEKYAETAEGLVARGFQVVTFDWRNQGLSDRPLANRQIHHLTDFARLVDDLDEMVERVARLCAGDGPLLLLAHSMGGLVATLALARHAEDAEAYCAAAILSAPMHAIHFGPLPRVLAGWLAALGVACGWGERYALGQRDYHPADGRFRPDNSITSDPRRYAAFHGPFAAQPALRVGGVSYGWIAAALAAEDEVKTTLPLERVRVPVLLLSALQDRVVRADAHRLVAARLANATRIDYADAKHELLMERDAIRDRVWADIDAFLDKTLASAAAPVVR</sequence>
<dbReference type="AlphaFoldDB" id="A0A418VY79"/>
<evidence type="ECO:0000313" key="2">
    <source>
        <dbReference type="EMBL" id="RJF82129.1"/>
    </source>
</evidence>
<protein>
    <submittedName>
        <fullName evidence="2">Alpha/beta hydrolase</fullName>
    </submittedName>
</protein>
<dbReference type="PANTHER" id="PTHR11614">
    <property type="entry name" value="PHOSPHOLIPASE-RELATED"/>
    <property type="match status" value="1"/>
</dbReference>
<dbReference type="OrthoDB" id="9788260at2"/>
<reference evidence="2 3" key="1">
    <citation type="submission" date="2018-09" db="EMBL/GenBank/DDBJ databases">
        <authorList>
            <person name="Zhu H."/>
        </authorList>
    </citation>
    <scope>NUCLEOTIDE SEQUENCE [LARGE SCALE GENOMIC DNA]</scope>
    <source>
        <strain evidence="2 3">K2W22B-5</strain>
    </source>
</reference>
<dbReference type="EMBL" id="QYUL01000002">
    <property type="protein sequence ID" value="RJF82129.1"/>
    <property type="molecule type" value="Genomic_DNA"/>
</dbReference>
<dbReference type="GO" id="GO:0016787">
    <property type="term" value="F:hydrolase activity"/>
    <property type="evidence" value="ECO:0007669"/>
    <property type="project" value="UniProtKB-KW"/>
</dbReference>
<proteinExistence type="predicted"/>
<accession>A0A418VY79</accession>
<dbReference type="Gene3D" id="3.40.50.1820">
    <property type="entry name" value="alpha/beta hydrolase"/>
    <property type="match status" value="1"/>
</dbReference>
<dbReference type="Proteomes" id="UP000283458">
    <property type="component" value="Unassembled WGS sequence"/>
</dbReference>
<dbReference type="InterPro" id="IPR029058">
    <property type="entry name" value="AB_hydrolase_fold"/>
</dbReference>
<evidence type="ECO:0000313" key="3">
    <source>
        <dbReference type="Proteomes" id="UP000283458"/>
    </source>
</evidence>
<dbReference type="SUPFAM" id="SSF53474">
    <property type="entry name" value="alpha/beta-Hydrolases"/>
    <property type="match status" value="1"/>
</dbReference>
<feature type="domain" description="Serine aminopeptidase S33" evidence="1">
    <location>
        <begin position="27"/>
        <end position="290"/>
    </location>
</feature>
<dbReference type="InterPro" id="IPR051044">
    <property type="entry name" value="MAG_DAG_Lipase"/>
</dbReference>
<dbReference type="RefSeq" id="WP_119832208.1">
    <property type="nucleotide sequence ID" value="NZ_QYUL01000002.1"/>
</dbReference>
<dbReference type="Pfam" id="PF12146">
    <property type="entry name" value="Hydrolase_4"/>
    <property type="match status" value="1"/>
</dbReference>
<gene>
    <name evidence="2" type="ORF">D3877_18890</name>
</gene>
<name>A0A418VY79_9PROT</name>
<evidence type="ECO:0000259" key="1">
    <source>
        <dbReference type="Pfam" id="PF12146"/>
    </source>
</evidence>
<keyword evidence="3" id="KW-1185">Reference proteome</keyword>
<dbReference type="InterPro" id="IPR022742">
    <property type="entry name" value="Hydrolase_4"/>
</dbReference>
<keyword evidence="2" id="KW-0378">Hydrolase</keyword>
<comment type="caution">
    <text evidence="2">The sequence shown here is derived from an EMBL/GenBank/DDBJ whole genome shotgun (WGS) entry which is preliminary data.</text>
</comment>